<evidence type="ECO:0000313" key="1">
    <source>
        <dbReference type="EMBL" id="AOA57112.1"/>
    </source>
</evidence>
<gene>
    <name evidence="1" type="ORF">BFG52_01265</name>
</gene>
<keyword evidence="2" id="KW-1185">Reference proteome</keyword>
<evidence type="ECO:0000313" key="2">
    <source>
        <dbReference type="Proteomes" id="UP000093391"/>
    </source>
</evidence>
<dbReference type="STRING" id="1789224.BFG52_01265"/>
<sequence>MNDIQLSPEYKKLINRFDHLDLIDPFHDDYYIEMQHIHFDFAYLKAKSEREDFPIDPEPKVLTLSTHTSDEEMASLLKSLADTYSENAKAADDLETVIYSNISNYDFKAMNIKVKAQVDFLDLYFEIEKPSTRHDIKKYLTEKTGITHYISEHKKGFIIRLHDMNSWNELQRRVQHLNHFKCNKESLRIMEIELAIDFYHFKHRALVTALFKSIYLPNTAKNFRVFKSQSGVFTPVPTTPLTMMKRLESGYNIGINYKNADEYWHLYVKTTDQNKQPLSKDKWRIRAEKNIKHNVLNKMDNQLTNLKRVLLEGFKGLSFTQLMSHAPQSMKDTYRDSNQPFGMEQEIYYGKSRHKRTLREHIEKYAELNRLISSAVHNLLRNFAISA</sequence>
<organism evidence="1 2">
    <name type="scientific">Acinetobacter larvae</name>
    <dbReference type="NCBI Taxonomy" id="1789224"/>
    <lineage>
        <taxon>Bacteria</taxon>
        <taxon>Pseudomonadati</taxon>
        <taxon>Pseudomonadota</taxon>
        <taxon>Gammaproteobacteria</taxon>
        <taxon>Moraxellales</taxon>
        <taxon>Moraxellaceae</taxon>
        <taxon>Acinetobacter</taxon>
    </lineage>
</organism>
<dbReference type="RefSeq" id="WP_067551528.1">
    <property type="nucleotide sequence ID" value="NZ_CP016895.1"/>
</dbReference>
<dbReference type="Proteomes" id="UP000093391">
    <property type="component" value="Chromosome"/>
</dbReference>
<accession>A0A1B2LVY7</accession>
<dbReference type="KEGG" id="ala:BFG52_01265"/>
<name>A0A1B2LVY7_9GAMM</name>
<dbReference type="AlphaFoldDB" id="A0A1B2LVY7"/>
<dbReference type="EMBL" id="CP016895">
    <property type="protein sequence ID" value="AOA57112.1"/>
    <property type="molecule type" value="Genomic_DNA"/>
</dbReference>
<reference evidence="1 2" key="1">
    <citation type="submission" date="2016-08" db="EMBL/GenBank/DDBJ databases">
        <authorList>
            <person name="Seilhamer J.J."/>
        </authorList>
    </citation>
    <scope>NUCLEOTIDE SEQUENCE [LARGE SCALE GENOMIC DNA]</scope>
    <source>
        <strain evidence="1 2">BRTC-1</strain>
    </source>
</reference>
<protein>
    <submittedName>
        <fullName evidence="1">Uncharacterized protein</fullName>
    </submittedName>
</protein>
<dbReference type="OrthoDB" id="6703978at2"/>
<proteinExistence type="predicted"/>